<evidence type="ECO:0000256" key="1">
    <source>
        <dbReference type="ARBA" id="ARBA00022729"/>
    </source>
</evidence>
<comment type="caution">
    <text evidence="4">The sequence shown here is derived from an EMBL/GenBank/DDBJ whole genome shotgun (WGS) entry which is preliminary data.</text>
</comment>
<dbReference type="Gene3D" id="2.40.160.20">
    <property type="match status" value="1"/>
</dbReference>
<evidence type="ECO:0000259" key="3">
    <source>
        <dbReference type="Pfam" id="PF13505"/>
    </source>
</evidence>
<evidence type="ECO:0000313" key="4">
    <source>
        <dbReference type="EMBL" id="GGA78366.1"/>
    </source>
</evidence>
<evidence type="ECO:0000313" key="5">
    <source>
        <dbReference type="Proteomes" id="UP000623419"/>
    </source>
</evidence>
<evidence type="ECO:0000256" key="2">
    <source>
        <dbReference type="SAM" id="SignalP"/>
    </source>
</evidence>
<dbReference type="Proteomes" id="UP000623419">
    <property type="component" value="Unassembled WGS sequence"/>
</dbReference>
<keyword evidence="5" id="KW-1185">Reference proteome</keyword>
<feature type="signal peptide" evidence="2">
    <location>
        <begin position="1"/>
        <end position="30"/>
    </location>
</feature>
<protein>
    <recommendedName>
        <fullName evidence="3">Outer membrane protein beta-barrel domain-containing protein</fullName>
    </recommendedName>
</protein>
<feature type="domain" description="Outer membrane protein beta-barrel" evidence="3">
    <location>
        <begin position="16"/>
        <end position="206"/>
    </location>
</feature>
<accession>A0ABQ1HHS8</accession>
<keyword evidence="1 2" id="KW-0732">Signal</keyword>
<dbReference type="InterPro" id="IPR027385">
    <property type="entry name" value="Beta-barrel_OMP"/>
</dbReference>
<dbReference type="Pfam" id="PF13505">
    <property type="entry name" value="OMP_b-brl"/>
    <property type="match status" value="1"/>
</dbReference>
<dbReference type="EMBL" id="BMKC01000001">
    <property type="protein sequence ID" value="GGA78366.1"/>
    <property type="molecule type" value="Genomic_DNA"/>
</dbReference>
<reference evidence="5" key="1">
    <citation type="journal article" date="2019" name="Int. J. Syst. Evol. Microbiol.">
        <title>The Global Catalogue of Microorganisms (GCM) 10K type strain sequencing project: providing services to taxonomists for standard genome sequencing and annotation.</title>
        <authorList>
            <consortium name="The Broad Institute Genomics Platform"/>
            <consortium name="The Broad Institute Genome Sequencing Center for Infectious Disease"/>
            <person name="Wu L."/>
            <person name="Ma J."/>
        </authorList>
    </citation>
    <scope>NUCLEOTIDE SEQUENCE [LARGE SCALE GENOMIC DNA]</scope>
    <source>
        <strain evidence="5">CGMCC 1.15905</strain>
    </source>
</reference>
<organism evidence="4 5">
    <name type="scientific">Arenimonas soli</name>
    <dbReference type="NCBI Taxonomy" id="2269504"/>
    <lineage>
        <taxon>Bacteria</taxon>
        <taxon>Pseudomonadati</taxon>
        <taxon>Pseudomonadota</taxon>
        <taxon>Gammaproteobacteria</taxon>
        <taxon>Lysobacterales</taxon>
        <taxon>Lysobacteraceae</taxon>
        <taxon>Arenimonas</taxon>
    </lineage>
</organism>
<sequence length="238" mass="25348">MSTLHNLFTRHKMIPLAAALALGAPLAASAQDPGFSYLEGGFITSFVNDVENSGTITGIGPTAELETDAGGGGFIGGAWEFGENMHVFGEFSSASQELEVRDGTSNVEGEFDVTRWRIGVGYAYPVSPTVDLYGRLSYDNAEFKDVQVAGFNLDADVDESGIGGEIGMTWAATPAVQLQGHLRYTSVGEIAPSGSDTFDADILVGVNGRWYFRPDLALVAGYEFGKITTVNVGMRYSF</sequence>
<gene>
    <name evidence="4" type="ORF">GCM10011521_15920</name>
</gene>
<proteinExistence type="predicted"/>
<feature type="chain" id="PRO_5047359398" description="Outer membrane protein beta-barrel domain-containing protein" evidence="2">
    <location>
        <begin position="31"/>
        <end position="238"/>
    </location>
</feature>
<dbReference type="SUPFAM" id="SSF56925">
    <property type="entry name" value="OMPA-like"/>
    <property type="match status" value="1"/>
</dbReference>
<name>A0ABQ1HHS8_9GAMM</name>
<dbReference type="InterPro" id="IPR011250">
    <property type="entry name" value="OMP/PagP_B-barrel"/>
</dbReference>